<accession>X0X602</accession>
<protein>
    <submittedName>
        <fullName evidence="2">Uncharacterized protein</fullName>
    </submittedName>
</protein>
<evidence type="ECO:0000313" key="2">
    <source>
        <dbReference type="EMBL" id="GAG32073.1"/>
    </source>
</evidence>
<sequence length="51" mass="5324">MAEQKKQGGVTGAPSPQPEKTASWPGLPGPTQPKDRGVGVPKIKQAVMEEV</sequence>
<feature type="region of interest" description="Disordered" evidence="1">
    <location>
        <begin position="1"/>
        <end position="51"/>
    </location>
</feature>
<name>X0X602_9ZZZZ</name>
<organism evidence="2">
    <name type="scientific">marine sediment metagenome</name>
    <dbReference type="NCBI Taxonomy" id="412755"/>
    <lineage>
        <taxon>unclassified sequences</taxon>
        <taxon>metagenomes</taxon>
        <taxon>ecological metagenomes</taxon>
    </lineage>
</organism>
<evidence type="ECO:0000256" key="1">
    <source>
        <dbReference type="SAM" id="MobiDB-lite"/>
    </source>
</evidence>
<dbReference type="EMBL" id="BARS01044061">
    <property type="protein sequence ID" value="GAG32073.1"/>
    <property type="molecule type" value="Genomic_DNA"/>
</dbReference>
<comment type="caution">
    <text evidence="2">The sequence shown here is derived from an EMBL/GenBank/DDBJ whole genome shotgun (WGS) entry which is preliminary data.</text>
</comment>
<dbReference type="AlphaFoldDB" id="X0X602"/>
<gene>
    <name evidence="2" type="ORF">S01H1_66621</name>
</gene>
<proteinExistence type="predicted"/>
<reference evidence="2" key="1">
    <citation type="journal article" date="2014" name="Front. Microbiol.">
        <title>High frequency of phylogenetically diverse reductive dehalogenase-homologous genes in deep subseafloor sedimentary metagenomes.</title>
        <authorList>
            <person name="Kawai M."/>
            <person name="Futagami T."/>
            <person name="Toyoda A."/>
            <person name="Takaki Y."/>
            <person name="Nishi S."/>
            <person name="Hori S."/>
            <person name="Arai W."/>
            <person name="Tsubouchi T."/>
            <person name="Morono Y."/>
            <person name="Uchiyama I."/>
            <person name="Ito T."/>
            <person name="Fujiyama A."/>
            <person name="Inagaki F."/>
            <person name="Takami H."/>
        </authorList>
    </citation>
    <scope>NUCLEOTIDE SEQUENCE</scope>
    <source>
        <strain evidence="2">Expedition CK06-06</strain>
    </source>
</reference>